<keyword evidence="3" id="KW-0540">Nuclease</keyword>
<keyword evidence="1" id="KW-0808">Transferase</keyword>
<keyword evidence="4" id="KW-0255">Endonuclease</keyword>
<dbReference type="GO" id="GO:0016787">
    <property type="term" value="F:hydrolase activity"/>
    <property type="evidence" value="ECO:0007669"/>
    <property type="project" value="UniProtKB-KW"/>
</dbReference>
<keyword evidence="5" id="KW-0378">Hydrolase</keyword>
<name>A0A7K5YZ34_9AVES</name>
<dbReference type="GO" id="GO:0035613">
    <property type="term" value="F:RNA stem-loop binding"/>
    <property type="evidence" value="ECO:0007669"/>
    <property type="project" value="TreeGrafter"/>
</dbReference>
<dbReference type="InterPro" id="IPR012337">
    <property type="entry name" value="RNaseH-like_sf"/>
</dbReference>
<dbReference type="InterPro" id="IPR001584">
    <property type="entry name" value="Integrase_cat-core"/>
</dbReference>
<keyword evidence="7" id="KW-0695">RNA-directed DNA polymerase</keyword>
<keyword evidence="2" id="KW-0548">Nucleotidyltransferase</keyword>
<feature type="non-terminal residue" evidence="10">
    <location>
        <position position="1"/>
    </location>
</feature>
<feature type="non-terminal residue" evidence="10">
    <location>
        <position position="64"/>
    </location>
</feature>
<evidence type="ECO:0000256" key="7">
    <source>
        <dbReference type="ARBA" id="ARBA00022918"/>
    </source>
</evidence>
<evidence type="ECO:0000256" key="5">
    <source>
        <dbReference type="ARBA" id="ARBA00022801"/>
    </source>
</evidence>
<evidence type="ECO:0000256" key="6">
    <source>
        <dbReference type="ARBA" id="ARBA00022833"/>
    </source>
</evidence>
<dbReference type="Gene3D" id="3.30.420.10">
    <property type="entry name" value="Ribonuclease H-like superfamily/Ribonuclease H"/>
    <property type="match status" value="1"/>
</dbReference>
<keyword evidence="6" id="KW-0862">Zinc</keyword>
<accession>A0A7K5YZ34</accession>
<evidence type="ECO:0000256" key="4">
    <source>
        <dbReference type="ARBA" id="ARBA00022759"/>
    </source>
</evidence>
<evidence type="ECO:0000256" key="1">
    <source>
        <dbReference type="ARBA" id="ARBA00022679"/>
    </source>
</evidence>
<evidence type="ECO:0000313" key="11">
    <source>
        <dbReference type="Proteomes" id="UP000522270"/>
    </source>
</evidence>
<dbReference type="GO" id="GO:0003964">
    <property type="term" value="F:RNA-directed DNA polymerase activity"/>
    <property type="evidence" value="ECO:0007669"/>
    <property type="project" value="UniProtKB-KW"/>
</dbReference>
<reference evidence="10 11" key="1">
    <citation type="submission" date="2019-09" db="EMBL/GenBank/DDBJ databases">
        <title>Bird 10,000 Genomes (B10K) Project - Family phase.</title>
        <authorList>
            <person name="Zhang G."/>
        </authorList>
    </citation>
    <scope>NUCLEOTIDE SEQUENCE [LARGE SCALE GENOMIC DNA]</scope>
    <source>
        <strain evidence="10">B10K-DU-027-49</strain>
        <tissue evidence="10">Muscle</tissue>
    </source>
</reference>
<proteinExistence type="predicted"/>
<organism evidence="10 11">
    <name type="scientific">Pterocles burchelli</name>
    <dbReference type="NCBI Taxonomy" id="2585816"/>
    <lineage>
        <taxon>Eukaryota</taxon>
        <taxon>Metazoa</taxon>
        <taxon>Chordata</taxon>
        <taxon>Craniata</taxon>
        <taxon>Vertebrata</taxon>
        <taxon>Euteleostomi</taxon>
        <taxon>Archelosauria</taxon>
        <taxon>Archosauria</taxon>
        <taxon>Dinosauria</taxon>
        <taxon>Saurischia</taxon>
        <taxon>Theropoda</taxon>
        <taxon>Coelurosauria</taxon>
        <taxon>Aves</taxon>
        <taxon>Neognathae</taxon>
        <taxon>Neoaves</taxon>
        <taxon>Columbimorphae</taxon>
        <taxon>Pterocliformes</taxon>
        <taxon>Pteroclidae</taxon>
        <taxon>Pterocles</taxon>
    </lineage>
</organism>
<dbReference type="Pfam" id="PF00665">
    <property type="entry name" value="rve"/>
    <property type="match status" value="1"/>
</dbReference>
<dbReference type="Proteomes" id="UP000522270">
    <property type="component" value="Unassembled WGS sequence"/>
</dbReference>
<protein>
    <submittedName>
        <fullName evidence="10">POK8 protein</fullName>
    </submittedName>
</protein>
<feature type="domain" description="Integrase catalytic" evidence="9">
    <location>
        <begin position="1"/>
        <end position="64"/>
    </location>
</feature>
<keyword evidence="8" id="KW-0511">Multifunctional enzyme</keyword>
<dbReference type="InterPro" id="IPR036397">
    <property type="entry name" value="RNaseH_sf"/>
</dbReference>
<dbReference type="PROSITE" id="PS50994">
    <property type="entry name" value="INTEGRASE"/>
    <property type="match status" value="1"/>
</dbReference>
<dbReference type="PANTHER" id="PTHR41694">
    <property type="entry name" value="ENDOGENOUS RETROVIRUS GROUP K MEMBER POL PROTEIN"/>
    <property type="match status" value="1"/>
</dbReference>
<keyword evidence="11" id="KW-1185">Reference proteome</keyword>
<dbReference type="SUPFAM" id="SSF53098">
    <property type="entry name" value="Ribonuclease H-like"/>
    <property type="match status" value="1"/>
</dbReference>
<evidence type="ECO:0000256" key="2">
    <source>
        <dbReference type="ARBA" id="ARBA00022695"/>
    </source>
</evidence>
<evidence type="ECO:0000259" key="9">
    <source>
        <dbReference type="PROSITE" id="PS50994"/>
    </source>
</evidence>
<dbReference type="PANTHER" id="PTHR41694:SF4">
    <property type="entry name" value="ENDOGENOUS RETROVIRUS GROUP K MEMBER 10 POL PROTEIN-RELATED"/>
    <property type="match status" value="1"/>
</dbReference>
<evidence type="ECO:0000256" key="8">
    <source>
        <dbReference type="ARBA" id="ARBA00023268"/>
    </source>
</evidence>
<sequence>KDIRKHLTICFAVMGVPAKIKTDNGPGYRSSALATFLQQWGVTHDFSVPYNSTGQAIIKRTHRT</sequence>
<dbReference type="EMBL" id="VYZE01001283">
    <property type="protein sequence ID" value="NWU70671.1"/>
    <property type="molecule type" value="Genomic_DNA"/>
</dbReference>
<dbReference type="GO" id="GO:0004519">
    <property type="term" value="F:endonuclease activity"/>
    <property type="evidence" value="ECO:0007669"/>
    <property type="project" value="UniProtKB-KW"/>
</dbReference>
<dbReference type="GO" id="GO:0015074">
    <property type="term" value="P:DNA integration"/>
    <property type="evidence" value="ECO:0007669"/>
    <property type="project" value="InterPro"/>
</dbReference>
<dbReference type="AlphaFoldDB" id="A0A7K5YZ34"/>
<evidence type="ECO:0000313" key="10">
    <source>
        <dbReference type="EMBL" id="NWU70671.1"/>
    </source>
</evidence>
<gene>
    <name evidence="10" type="primary">Ervk8_1</name>
    <name evidence="10" type="ORF">PTEBUR_R15290</name>
</gene>
<evidence type="ECO:0000256" key="3">
    <source>
        <dbReference type="ARBA" id="ARBA00022722"/>
    </source>
</evidence>
<comment type="caution">
    <text evidence="10">The sequence shown here is derived from an EMBL/GenBank/DDBJ whole genome shotgun (WGS) entry which is preliminary data.</text>
</comment>
<dbReference type="OrthoDB" id="9359997at2759"/>